<dbReference type="EMBL" id="AGBF01000001">
    <property type="protein sequence ID" value="EGX61754.1"/>
    <property type="molecule type" value="Genomic_DNA"/>
</dbReference>
<accession>G2G3K8</accession>
<feature type="compositionally biased region" description="Low complexity" evidence="1">
    <location>
        <begin position="41"/>
        <end position="54"/>
    </location>
</feature>
<evidence type="ECO:0000313" key="5">
    <source>
        <dbReference type="Proteomes" id="UP000004217"/>
    </source>
</evidence>
<proteinExistence type="predicted"/>
<evidence type="ECO:0000256" key="2">
    <source>
        <dbReference type="SAM" id="SignalP"/>
    </source>
</evidence>
<protein>
    <submittedName>
        <fullName evidence="4">Lipoprotein</fullName>
    </submittedName>
</protein>
<keyword evidence="2" id="KW-0732">Signal</keyword>
<feature type="chain" id="PRO_5038870868" evidence="2">
    <location>
        <begin position="26"/>
        <end position="335"/>
    </location>
</feature>
<keyword evidence="4" id="KW-0449">Lipoprotein</keyword>
<name>G2G3K8_9ACTN</name>
<dbReference type="PATRIC" id="fig|700597.3.peg.54"/>
<feature type="signal peptide" evidence="2">
    <location>
        <begin position="1"/>
        <end position="25"/>
    </location>
</feature>
<evidence type="ECO:0000313" key="4">
    <source>
        <dbReference type="EMBL" id="EGX61754.1"/>
    </source>
</evidence>
<keyword evidence="5" id="KW-1185">Reference proteome</keyword>
<evidence type="ECO:0000256" key="1">
    <source>
        <dbReference type="SAM" id="MobiDB-lite"/>
    </source>
</evidence>
<evidence type="ECO:0000259" key="3">
    <source>
        <dbReference type="Pfam" id="PF26366"/>
    </source>
</evidence>
<dbReference type="AlphaFoldDB" id="G2G3K8"/>
<dbReference type="Proteomes" id="UP000004217">
    <property type="component" value="Unassembled WGS sequence"/>
</dbReference>
<organism evidence="4 5">
    <name type="scientific">Streptomyces zinciresistens K42</name>
    <dbReference type="NCBI Taxonomy" id="700597"/>
    <lineage>
        <taxon>Bacteria</taxon>
        <taxon>Bacillati</taxon>
        <taxon>Actinomycetota</taxon>
        <taxon>Actinomycetes</taxon>
        <taxon>Kitasatosporales</taxon>
        <taxon>Streptomycetaceae</taxon>
        <taxon>Streptomyces</taxon>
    </lineage>
</organism>
<feature type="domain" description="DUF8094" evidence="3">
    <location>
        <begin position="53"/>
        <end position="333"/>
    </location>
</feature>
<dbReference type="PROSITE" id="PS51257">
    <property type="entry name" value="PROKAR_LIPOPROTEIN"/>
    <property type="match status" value="1"/>
</dbReference>
<dbReference type="RefSeq" id="WP_007490418.1">
    <property type="nucleotide sequence ID" value="NZ_AGBF01000001.1"/>
</dbReference>
<feature type="region of interest" description="Disordered" evidence="1">
    <location>
        <begin position="31"/>
        <end position="54"/>
    </location>
</feature>
<dbReference type="InterPro" id="IPR058407">
    <property type="entry name" value="DUF8094"/>
</dbReference>
<sequence>MVHILPKHRRSQRTTLLLAAAAATAAALSACGPSDTSAHNGPTGTPATTAAPRGAVTRAEADQILDHYQEVNNKANKTRDAGLLATVEAGQLYARSKADYEQFDTLSAKEKKEYSTPFYFTRRTFYIPPTGNWFAAAASTNGTNHTFMIFEKSADTGGTWKKVISLFPQQPLPAPQIKGGLAVPADQDTPVGNLAPSGVTNAIEDLFTTGGTKDGSKLSHANDNAKAIIKTYKERRDHLGSKATVNFFPITPTHNKTYTLTTSSGVLAITALAHKEESLVTNAGLQISPGKRESVYNKTPRSLVVDSFQGEAVVHLPRQGKPEILDYRYALVDSR</sequence>
<gene>
    <name evidence="4" type="ORF">SZN_00295</name>
</gene>
<reference evidence="4 5" key="1">
    <citation type="submission" date="2011-08" db="EMBL/GenBank/DDBJ databases">
        <authorList>
            <person name="Lin Y."/>
            <person name="Hao X."/>
            <person name="Johnstone L."/>
            <person name="Miller S.J."/>
            <person name="Wei G."/>
            <person name="Rensing C."/>
        </authorList>
    </citation>
    <scope>NUCLEOTIDE SEQUENCE [LARGE SCALE GENOMIC DNA]</scope>
    <source>
        <strain evidence="4 5">K42</strain>
    </source>
</reference>
<comment type="caution">
    <text evidence="4">The sequence shown here is derived from an EMBL/GenBank/DDBJ whole genome shotgun (WGS) entry which is preliminary data.</text>
</comment>
<dbReference type="Pfam" id="PF26366">
    <property type="entry name" value="DUF8094"/>
    <property type="match status" value="1"/>
</dbReference>